<evidence type="ECO:0000313" key="4">
    <source>
        <dbReference type="Proteomes" id="UP000490386"/>
    </source>
</evidence>
<accession>A0A7J5B5Z2</accession>
<organism evidence="3 4">
    <name type="scientific">Pseudoclavibacter terrae</name>
    <dbReference type="NCBI Taxonomy" id="1530195"/>
    <lineage>
        <taxon>Bacteria</taxon>
        <taxon>Bacillati</taxon>
        <taxon>Actinomycetota</taxon>
        <taxon>Actinomycetes</taxon>
        <taxon>Micrococcales</taxon>
        <taxon>Microbacteriaceae</taxon>
        <taxon>Pseudoclavibacter</taxon>
    </lineage>
</organism>
<dbReference type="OrthoDB" id="3712018at2"/>
<feature type="compositionally biased region" description="Basic and acidic residues" evidence="1">
    <location>
        <begin position="20"/>
        <end position="35"/>
    </location>
</feature>
<feature type="region of interest" description="Disordered" evidence="1">
    <location>
        <begin position="273"/>
        <end position="306"/>
    </location>
</feature>
<dbReference type="InterPro" id="IPR027275">
    <property type="entry name" value="PRC-brl_dom"/>
</dbReference>
<protein>
    <submittedName>
        <fullName evidence="3">PRC-barrel domain containing protein</fullName>
    </submittedName>
</protein>
<sequence length="306" mass="32999">MAADDTNTKFDPDFEPGDDDTTRIDATEAPDRALSDAEIPGGLEDDPIAPPQQVDQDSDSLTGESSAVNGESNAAAELKAHEAKLTRIFQATVFGPGDERIGRVGQVYLDDQTRDPNWVTVKTGLFGTKEYFIPLDLAELDEKRILVPYTKSLVTSAPSTEVDQNLSPAEEDALYVHYEVPGRMPENGTETSLVEGGSELRPGSAPVVFEERADDLGETDEATLAEDALLAESVSDSAFDTEASLDAHETAAPLLTADDDDTRLIATAEAAADDDEFEAPTVNEWEEISFQRPDDETTDPSTADRN</sequence>
<gene>
    <name evidence="3" type="ORF">F8O03_04175</name>
</gene>
<comment type="caution">
    <text evidence="3">The sequence shown here is derived from an EMBL/GenBank/DDBJ whole genome shotgun (WGS) entry which is preliminary data.</text>
</comment>
<feature type="region of interest" description="Disordered" evidence="1">
    <location>
        <begin position="182"/>
        <end position="203"/>
    </location>
</feature>
<feature type="region of interest" description="Disordered" evidence="1">
    <location>
        <begin position="1"/>
        <end position="74"/>
    </location>
</feature>
<dbReference type="Gene3D" id="3.90.50.10">
    <property type="entry name" value="Photosynthetic Reaction Center, subunit H, domain 2"/>
    <property type="match status" value="1"/>
</dbReference>
<dbReference type="GO" id="GO:0030077">
    <property type="term" value="C:plasma membrane light-harvesting complex"/>
    <property type="evidence" value="ECO:0007669"/>
    <property type="project" value="InterPro"/>
</dbReference>
<dbReference type="InterPro" id="IPR011033">
    <property type="entry name" value="PRC_barrel-like_sf"/>
</dbReference>
<dbReference type="GO" id="GO:0019684">
    <property type="term" value="P:photosynthesis, light reaction"/>
    <property type="evidence" value="ECO:0007669"/>
    <property type="project" value="InterPro"/>
</dbReference>
<dbReference type="EMBL" id="WBJX01000001">
    <property type="protein sequence ID" value="KAB1639537.1"/>
    <property type="molecule type" value="Genomic_DNA"/>
</dbReference>
<feature type="domain" description="PRC-barrel" evidence="2">
    <location>
        <begin position="84"/>
        <end position="153"/>
    </location>
</feature>
<evidence type="ECO:0000256" key="1">
    <source>
        <dbReference type="SAM" id="MobiDB-lite"/>
    </source>
</evidence>
<name>A0A7J5B5Z2_9MICO</name>
<dbReference type="AlphaFoldDB" id="A0A7J5B5Z2"/>
<dbReference type="SUPFAM" id="SSF50346">
    <property type="entry name" value="PRC-barrel domain"/>
    <property type="match status" value="1"/>
</dbReference>
<evidence type="ECO:0000259" key="2">
    <source>
        <dbReference type="Pfam" id="PF05239"/>
    </source>
</evidence>
<evidence type="ECO:0000313" key="3">
    <source>
        <dbReference type="EMBL" id="KAB1639537.1"/>
    </source>
</evidence>
<dbReference type="Proteomes" id="UP000490386">
    <property type="component" value="Unassembled WGS sequence"/>
</dbReference>
<feature type="compositionally biased region" description="Basic and acidic residues" evidence="1">
    <location>
        <begin position="1"/>
        <end position="12"/>
    </location>
</feature>
<feature type="compositionally biased region" description="Polar residues" evidence="1">
    <location>
        <begin position="53"/>
        <end position="72"/>
    </location>
</feature>
<dbReference type="InterPro" id="IPR014747">
    <property type="entry name" value="Bac_photo_RC_H_C"/>
</dbReference>
<proteinExistence type="predicted"/>
<reference evidence="3 4" key="1">
    <citation type="submission" date="2019-09" db="EMBL/GenBank/DDBJ databases">
        <title>Phylogeny of genus Pseudoclavibacter and closely related genus.</title>
        <authorList>
            <person name="Li Y."/>
        </authorList>
    </citation>
    <scope>NUCLEOTIDE SEQUENCE [LARGE SCALE GENOMIC DNA]</scope>
    <source>
        <strain evidence="3 4">THG-MD12</strain>
    </source>
</reference>
<keyword evidence="4" id="KW-1185">Reference proteome</keyword>
<dbReference type="Pfam" id="PF05239">
    <property type="entry name" value="PRC"/>
    <property type="match status" value="1"/>
</dbReference>
<dbReference type="RefSeq" id="WP_151422734.1">
    <property type="nucleotide sequence ID" value="NZ_WBJX01000001.1"/>
</dbReference>